<dbReference type="InterPro" id="IPR001173">
    <property type="entry name" value="Glyco_trans_2-like"/>
</dbReference>
<proteinExistence type="predicted"/>
<dbReference type="SUPFAM" id="SSF53448">
    <property type="entry name" value="Nucleotide-diphospho-sugar transferases"/>
    <property type="match status" value="1"/>
</dbReference>
<dbReference type="PANTHER" id="PTHR43179:SF10">
    <property type="entry name" value="GLYCOSYL TRANSFERASE"/>
    <property type="match status" value="1"/>
</dbReference>
<evidence type="ECO:0000259" key="1">
    <source>
        <dbReference type="Pfam" id="PF00535"/>
    </source>
</evidence>
<sequence>MRVLIDSVATPFSYDACQAATYHAAWRRFVRSSDLRCGLCHADSSMGFRWPGHRGAYATNGNTSCAAAPVCAKLALSSCPYWKFYQLVASHSVESRSSRSPLSCVEGLSVSVVTYHPDEALLARTLSSLGVASNDLRKSRPGLSVSVCIVDNGGWPSTSSVALASLGKTGVECHLISGHGNVGYARGHNLAIEQVRSRYHLVLNPDIDLGPEALSQALDFLDAHADVGLLSPRIGDDEGRLQYLCRQYPALLDLFVRGFLPGGIRKFFDRRLARYEMRDRINETDIVWDPPIVSGCFMLFRTEPLKRLKGFDPRYFLYFEDYDLSLRTRELTRIAYVPAVRVLHHGGGAARKGFAHIRMFVASAFKFYNRFGWKWL</sequence>
<dbReference type="CDD" id="cd04186">
    <property type="entry name" value="GT_2_like_c"/>
    <property type="match status" value="1"/>
</dbReference>
<keyword evidence="3" id="KW-0808">Transferase</keyword>
<dbReference type="AlphaFoldDB" id="G3LYG2"/>
<dbReference type="EMBL" id="JN581995">
    <property type="protein sequence ID" value="AEO78381.1"/>
    <property type="molecule type" value="Genomic_DNA"/>
</dbReference>
<dbReference type="EMBL" id="JN581993">
    <property type="protein sequence ID" value="AEO78331.1"/>
    <property type="molecule type" value="Genomic_DNA"/>
</dbReference>
<feature type="domain" description="Glycosyltransferase 2-like" evidence="1">
    <location>
        <begin position="109"/>
        <end position="307"/>
    </location>
</feature>
<accession>G3LYG2</accession>
<protein>
    <submittedName>
        <fullName evidence="2">Glycosyltransferase family 2 protein</fullName>
    </submittedName>
    <submittedName>
        <fullName evidence="3">Putative glycosyltransferase</fullName>
    </submittedName>
</protein>
<organism evidence="3">
    <name type="scientific">Burkholderia pseudomallei</name>
    <name type="common">Pseudomonas pseudomallei</name>
    <dbReference type="NCBI Taxonomy" id="28450"/>
    <lineage>
        <taxon>Bacteria</taxon>
        <taxon>Pseudomonadati</taxon>
        <taxon>Pseudomonadota</taxon>
        <taxon>Betaproteobacteria</taxon>
        <taxon>Burkholderiales</taxon>
        <taxon>Burkholderiaceae</taxon>
        <taxon>Burkholderia</taxon>
        <taxon>pseudomallei group</taxon>
    </lineage>
</organism>
<dbReference type="Pfam" id="PF00535">
    <property type="entry name" value="Glycos_transf_2"/>
    <property type="match status" value="1"/>
</dbReference>
<name>G3LYG2_BURPE</name>
<reference evidence="3" key="1">
    <citation type="journal article" date="2012" name="BMC Microbiol.">
        <title>Detection of Burkholderia pseudomallei O-antigen serotypes in near-neighbor species.</title>
        <authorList>
            <person name="Stone J.K."/>
            <person name="Mayo M."/>
            <person name="Grasso S.A."/>
            <person name="Ginther J.L."/>
            <person name="Warrington S.D."/>
            <person name="Allender C.J."/>
            <person name="Doyle A."/>
            <person name="Georgia S."/>
            <person name="Kaestli M."/>
            <person name="Broomall S.M."/>
            <person name="Karavis M.A."/>
            <person name="Insalaco J.M."/>
            <person name="Hubbard K.S."/>
            <person name="McNew L.A."/>
            <person name="Gibbons H.S."/>
            <person name="Currie B.J."/>
            <person name="Keim P."/>
            <person name="Tuanyok A."/>
        </authorList>
    </citation>
    <scope>NUCLEOTIDE SEQUENCE</scope>
    <source>
        <strain evidence="2">MSHR296</strain>
        <strain evidence="3">NCTC13179</strain>
    </source>
</reference>
<gene>
    <name evidence="2" type="primary">wbiF</name>
    <name evidence="3" type="ORF">BURPS13179_LPSb04</name>
    <name evidence="2" type="ORF">BURPS296_LPSb04</name>
</gene>
<dbReference type="InterPro" id="IPR029044">
    <property type="entry name" value="Nucleotide-diphossugar_trans"/>
</dbReference>
<dbReference type="GO" id="GO:0016740">
    <property type="term" value="F:transferase activity"/>
    <property type="evidence" value="ECO:0007669"/>
    <property type="project" value="UniProtKB-KW"/>
</dbReference>
<dbReference type="PANTHER" id="PTHR43179">
    <property type="entry name" value="RHAMNOSYLTRANSFERASE WBBL"/>
    <property type="match status" value="1"/>
</dbReference>
<evidence type="ECO:0000313" key="2">
    <source>
        <dbReference type="EMBL" id="AEO78331.1"/>
    </source>
</evidence>
<dbReference type="Gene3D" id="3.90.550.10">
    <property type="entry name" value="Spore Coat Polysaccharide Biosynthesis Protein SpsA, Chain A"/>
    <property type="match status" value="1"/>
</dbReference>
<evidence type="ECO:0000313" key="3">
    <source>
        <dbReference type="EMBL" id="AEO78381.1"/>
    </source>
</evidence>